<evidence type="ECO:0000313" key="2">
    <source>
        <dbReference type="EMBL" id="GLQ74185.1"/>
    </source>
</evidence>
<accession>A0AAV5NUB7</accession>
<dbReference type="Pfam" id="PF13302">
    <property type="entry name" value="Acetyltransf_3"/>
    <property type="match status" value="1"/>
</dbReference>
<reference evidence="3" key="1">
    <citation type="journal article" date="2019" name="Int. J. Syst. Evol. Microbiol.">
        <title>The Global Catalogue of Microorganisms (GCM) 10K type strain sequencing project: providing services to taxonomists for standard genome sequencing and annotation.</title>
        <authorList>
            <consortium name="The Broad Institute Genomics Platform"/>
            <consortium name="The Broad Institute Genome Sequencing Center for Infectious Disease"/>
            <person name="Wu L."/>
            <person name="Ma J."/>
        </authorList>
    </citation>
    <scope>NUCLEOTIDE SEQUENCE [LARGE SCALE GENOMIC DNA]</scope>
    <source>
        <strain evidence="3">NBRC 15640</strain>
    </source>
</reference>
<dbReference type="InterPro" id="IPR051531">
    <property type="entry name" value="N-acetyltransferase"/>
</dbReference>
<dbReference type="RefSeq" id="WP_126606600.1">
    <property type="nucleotide sequence ID" value="NZ_AP025145.1"/>
</dbReference>
<evidence type="ECO:0000259" key="1">
    <source>
        <dbReference type="PROSITE" id="PS51186"/>
    </source>
</evidence>
<dbReference type="InterPro" id="IPR000182">
    <property type="entry name" value="GNAT_dom"/>
</dbReference>
<sequence length="167" mass="18982">MVETEHLILVPTSHSDLDIYKELLSSAIVTRYLPSGKPYTDNQIQTNIKNREAHWLKHGFGTFTVCQKSDRSKKLGYVGVEESPEPNVFEVRYAIVPEAQGHGVAQEAARACLDFTFQTSKLSKIYGVAVNENYPSIKVIEKLGMQPEPDAHFYDFNELLYYSISRH</sequence>
<keyword evidence="3" id="KW-1185">Reference proteome</keyword>
<dbReference type="SUPFAM" id="SSF55729">
    <property type="entry name" value="Acyl-CoA N-acyltransferases (Nat)"/>
    <property type="match status" value="1"/>
</dbReference>
<dbReference type="InterPro" id="IPR016181">
    <property type="entry name" value="Acyl_CoA_acyltransferase"/>
</dbReference>
<evidence type="ECO:0000313" key="3">
    <source>
        <dbReference type="Proteomes" id="UP001156690"/>
    </source>
</evidence>
<dbReference type="AlphaFoldDB" id="A0AAV5NUB7"/>
<feature type="domain" description="N-acetyltransferase" evidence="1">
    <location>
        <begin position="7"/>
        <end position="167"/>
    </location>
</feature>
<dbReference type="EMBL" id="BSNX01000055">
    <property type="protein sequence ID" value="GLQ74185.1"/>
    <property type="molecule type" value="Genomic_DNA"/>
</dbReference>
<dbReference type="Proteomes" id="UP001156690">
    <property type="component" value="Unassembled WGS sequence"/>
</dbReference>
<protein>
    <submittedName>
        <fullName evidence="2">N-acetyltransferase</fullName>
    </submittedName>
</protein>
<dbReference type="Gene3D" id="3.40.630.30">
    <property type="match status" value="1"/>
</dbReference>
<organism evidence="2 3">
    <name type="scientific">Vibrio penaeicida</name>
    <dbReference type="NCBI Taxonomy" id="104609"/>
    <lineage>
        <taxon>Bacteria</taxon>
        <taxon>Pseudomonadati</taxon>
        <taxon>Pseudomonadota</taxon>
        <taxon>Gammaproteobacteria</taxon>
        <taxon>Vibrionales</taxon>
        <taxon>Vibrionaceae</taxon>
        <taxon>Vibrio</taxon>
    </lineage>
</organism>
<comment type="caution">
    <text evidence="2">The sequence shown here is derived from an EMBL/GenBank/DDBJ whole genome shotgun (WGS) entry which is preliminary data.</text>
</comment>
<dbReference type="PROSITE" id="PS51186">
    <property type="entry name" value="GNAT"/>
    <property type="match status" value="1"/>
</dbReference>
<dbReference type="GO" id="GO:0016747">
    <property type="term" value="F:acyltransferase activity, transferring groups other than amino-acyl groups"/>
    <property type="evidence" value="ECO:0007669"/>
    <property type="project" value="InterPro"/>
</dbReference>
<dbReference type="PANTHER" id="PTHR43792:SF1">
    <property type="entry name" value="N-ACETYLTRANSFERASE DOMAIN-CONTAINING PROTEIN"/>
    <property type="match status" value="1"/>
</dbReference>
<name>A0AAV5NUB7_9VIBR</name>
<proteinExistence type="predicted"/>
<gene>
    <name evidence="2" type="ORF">GCM10007932_35460</name>
</gene>
<dbReference type="PANTHER" id="PTHR43792">
    <property type="entry name" value="GNAT FAMILY, PUTATIVE (AFU_ORTHOLOGUE AFUA_3G00765)-RELATED-RELATED"/>
    <property type="match status" value="1"/>
</dbReference>